<reference evidence="1 2" key="1">
    <citation type="submission" date="2017-03" db="EMBL/GenBank/DDBJ databases">
        <title>Salmonella serotype comparative study.</title>
        <authorList>
            <person name="Liao J."/>
        </authorList>
    </citation>
    <scope>NUCLEOTIDE SEQUENCE [LARGE SCALE GENOMIC DNA]</scope>
    <source>
        <strain evidence="1 2">NY_FSL S10-1448</strain>
    </source>
</reference>
<dbReference type="EMBL" id="NBPI01000004">
    <property type="protein sequence ID" value="OSD72752.1"/>
    <property type="molecule type" value="Genomic_DNA"/>
</dbReference>
<sequence length="369" mass="40419">MANTNPLETLKIKKLIGFKQITPGVITGELITALKQCGIDVVTGYNQYSSEFSIGQMTVLGNTFYGFKVATEKVKSAGYFTIRPVSDVVKLKEKPVQIGFRLTQSAVSQKNTSTGMLSFSNLNQITLTPRITANTEDSSVYYEVVLSVAKDSRDNDTIVADVYVNKQKFSKGSIYLTTTSVLLMQFGNQFVPDTDAGFSYMVGDMYIAELDYNSDGTVTPQLLGNLTLEPFKVSAYSGDKHTNTKDNDILTAINTLDPNNDMGALSIKPVMQAATFTFEPPDITNGSIMGASINIVYKDSAAPNNRLRYRITEGTQSLPTDVITERQTDVAGYSTFTRILNTPEGGGAWNADNTRFALKLFNSETPEEE</sequence>
<organism evidence="1 2">
    <name type="scientific">Salmonella enterica subsp. enterica serovar Rough O:d:1,7</name>
    <dbReference type="NCBI Taxonomy" id="1974323"/>
    <lineage>
        <taxon>Bacteria</taxon>
        <taxon>Pseudomonadati</taxon>
        <taxon>Pseudomonadota</taxon>
        <taxon>Gammaproteobacteria</taxon>
        <taxon>Enterobacterales</taxon>
        <taxon>Enterobacteriaceae</taxon>
        <taxon>Salmonella</taxon>
    </lineage>
</organism>
<accession>A0A974KIE7</accession>
<name>A0A974KIE7_SALET</name>
<dbReference type="AlphaFoldDB" id="A0A974KIE7"/>
<protein>
    <submittedName>
        <fullName evidence="1">Uncharacterized protein</fullName>
    </submittedName>
</protein>
<dbReference type="RefSeq" id="WP_223365161.1">
    <property type="nucleotide sequence ID" value="NZ_NBPI01000004.1"/>
</dbReference>
<evidence type="ECO:0000313" key="2">
    <source>
        <dbReference type="Proteomes" id="UP000868515"/>
    </source>
</evidence>
<proteinExistence type="predicted"/>
<dbReference type="Proteomes" id="UP000868515">
    <property type="component" value="Unassembled WGS sequence"/>
</dbReference>
<evidence type="ECO:0000313" key="1">
    <source>
        <dbReference type="EMBL" id="OSD72752.1"/>
    </source>
</evidence>
<comment type="caution">
    <text evidence="1">The sequence shown here is derived from an EMBL/GenBank/DDBJ whole genome shotgun (WGS) entry which is preliminary data.</text>
</comment>
<gene>
    <name evidence="1" type="ORF">R537_07295</name>
</gene>